<gene>
    <name evidence="1" type="ORF">PLOB_00000780</name>
</gene>
<protein>
    <submittedName>
        <fullName evidence="1">Uncharacterized protein</fullName>
    </submittedName>
</protein>
<dbReference type="Proteomes" id="UP001159405">
    <property type="component" value="Unassembled WGS sequence"/>
</dbReference>
<comment type="caution">
    <text evidence="1">The sequence shown here is derived from an EMBL/GenBank/DDBJ whole genome shotgun (WGS) entry which is preliminary data.</text>
</comment>
<sequence length="241" mass="27633">GPQPLRTPHEVYTTYDSLSLRFRAENARGMAPFATVTCHKNVCAWQIEHEACNRQRPAACKPELKVWINHEEVASKQIIKSHTFIDILSLAFFTTMRESSCRCLTAAELMYKLLHVRREGGPHYYNLKLSTRTTGILNIATKPEKKTDDGNTISIVLPFKDQIAANAVRAVRKWKRKISKLDKDIRDKTSATLNRTKQGKRTLSPNIVSHLTEKRNLSELLFCEIKLDCKNKALNVEQKDW</sequence>
<organism evidence="1 2">
    <name type="scientific">Porites lobata</name>
    <dbReference type="NCBI Taxonomy" id="104759"/>
    <lineage>
        <taxon>Eukaryota</taxon>
        <taxon>Metazoa</taxon>
        <taxon>Cnidaria</taxon>
        <taxon>Anthozoa</taxon>
        <taxon>Hexacorallia</taxon>
        <taxon>Scleractinia</taxon>
        <taxon>Fungiina</taxon>
        <taxon>Poritidae</taxon>
        <taxon>Porites</taxon>
    </lineage>
</organism>
<name>A0ABN8N9E9_9CNID</name>
<keyword evidence="2" id="KW-1185">Reference proteome</keyword>
<evidence type="ECO:0000313" key="1">
    <source>
        <dbReference type="EMBL" id="CAH3042971.1"/>
    </source>
</evidence>
<evidence type="ECO:0000313" key="2">
    <source>
        <dbReference type="Proteomes" id="UP001159405"/>
    </source>
</evidence>
<accession>A0ABN8N9E9</accession>
<feature type="non-terminal residue" evidence="1">
    <location>
        <position position="1"/>
    </location>
</feature>
<reference evidence="1 2" key="1">
    <citation type="submission" date="2022-05" db="EMBL/GenBank/DDBJ databases">
        <authorList>
            <consortium name="Genoscope - CEA"/>
            <person name="William W."/>
        </authorList>
    </citation>
    <scope>NUCLEOTIDE SEQUENCE [LARGE SCALE GENOMIC DNA]</scope>
</reference>
<proteinExistence type="predicted"/>
<dbReference type="EMBL" id="CALNXK010000010">
    <property type="protein sequence ID" value="CAH3042971.1"/>
    <property type="molecule type" value="Genomic_DNA"/>
</dbReference>
<feature type="non-terminal residue" evidence="1">
    <location>
        <position position="241"/>
    </location>
</feature>